<dbReference type="Proteomes" id="UP000779574">
    <property type="component" value="Unassembled WGS sequence"/>
</dbReference>
<accession>A0A9P8EN14</accession>
<gene>
    <name evidence="2" type="ORF">KCU76_g5665</name>
</gene>
<dbReference type="AlphaFoldDB" id="A0A9P8EN14"/>
<feature type="domain" description="Amidase" evidence="1">
    <location>
        <begin position="44"/>
        <end position="286"/>
    </location>
</feature>
<proteinExistence type="predicted"/>
<organism evidence="2 3">
    <name type="scientific">Aureobasidium melanogenum</name>
    <name type="common">Aureobasidium pullulans var. melanogenum</name>
    <dbReference type="NCBI Taxonomy" id="46634"/>
    <lineage>
        <taxon>Eukaryota</taxon>
        <taxon>Fungi</taxon>
        <taxon>Dikarya</taxon>
        <taxon>Ascomycota</taxon>
        <taxon>Pezizomycotina</taxon>
        <taxon>Dothideomycetes</taxon>
        <taxon>Dothideomycetidae</taxon>
        <taxon>Dothideales</taxon>
        <taxon>Saccotheciaceae</taxon>
        <taxon>Aureobasidium</taxon>
    </lineage>
</organism>
<dbReference type="InterPro" id="IPR036928">
    <property type="entry name" value="AS_sf"/>
</dbReference>
<dbReference type="PANTHER" id="PTHR42678:SF34">
    <property type="entry name" value="OS04G0183300 PROTEIN"/>
    <property type="match status" value="1"/>
</dbReference>
<dbReference type="Pfam" id="PF01425">
    <property type="entry name" value="Amidase"/>
    <property type="match status" value="1"/>
</dbReference>
<name>A0A9P8EN14_AURME</name>
<evidence type="ECO:0000313" key="2">
    <source>
        <dbReference type="EMBL" id="KAG9693866.1"/>
    </source>
</evidence>
<dbReference type="OrthoDB" id="566138at2759"/>
<evidence type="ECO:0000313" key="3">
    <source>
        <dbReference type="Proteomes" id="UP000779574"/>
    </source>
</evidence>
<reference evidence="2" key="2">
    <citation type="submission" date="2021-08" db="EMBL/GenBank/DDBJ databases">
        <authorList>
            <person name="Gostincar C."/>
            <person name="Sun X."/>
            <person name="Song Z."/>
            <person name="Gunde-Cimerman N."/>
        </authorList>
    </citation>
    <scope>NUCLEOTIDE SEQUENCE</scope>
    <source>
        <strain evidence="2">EXF-9911</strain>
    </source>
</reference>
<dbReference type="EMBL" id="JAHFXF010000179">
    <property type="protein sequence ID" value="KAG9693866.1"/>
    <property type="molecule type" value="Genomic_DNA"/>
</dbReference>
<evidence type="ECO:0000259" key="1">
    <source>
        <dbReference type="Pfam" id="PF01425"/>
    </source>
</evidence>
<reference evidence="2" key="1">
    <citation type="journal article" date="2021" name="J Fungi (Basel)">
        <title>Virulence traits and population genomics of the black yeast Aureobasidium melanogenum.</title>
        <authorList>
            <person name="Cernosa A."/>
            <person name="Sun X."/>
            <person name="Gostincar C."/>
            <person name="Fang C."/>
            <person name="Gunde-Cimerman N."/>
            <person name="Song Z."/>
        </authorList>
    </citation>
    <scope>NUCLEOTIDE SEQUENCE</scope>
    <source>
        <strain evidence="2">EXF-9911</strain>
    </source>
</reference>
<comment type="caution">
    <text evidence="2">The sequence shown here is derived from an EMBL/GenBank/DDBJ whole genome shotgun (WGS) entry which is preliminary data.</text>
</comment>
<sequence length="489" mass="52902">MVVNMRLLNDISLQWTFFCEKILLSLTATEVQEQLQRGAVTSVELVEAYLEQIARHNHAGLHLNALISVAPRDKIIAAATRLDAERQAGRMRSTLHGIRIILKDCILTSTQTLGLPTTLGCPCFGSATCLHNSPLVDRLLDAGLLIMGKANMTELCGLKMRPNTPGWSAQGGQTQNPYIFGGLEKNEKFIGNSSAGGSSSGSGASVAAGFAPLAIGTQTGGSVILPANRAGLYALVCGHGTVPMQGNYRLSEEIDCIGAMAKSAVDVNHLASVIMDKDMSFDSEQDCSFRGLKVGFLDPKVWHFPGNDYCDFPGDTRAQVETAFIDASWTIGLLGADIRHDLHLSLPGKNFEISGRSLGYEHCMQRLKSGDFVSFAAQYQHSEVRTLKQMVAWNADHASISMPPDHPSQDELIDLLNNTSTPEEGQAWRHELMKQGKAGLDPLLQEVDVLVALADSSLCSYSSAAGKKSTSSRRHVFCLASIEDGDMWH</sequence>
<dbReference type="Gene3D" id="3.90.1300.10">
    <property type="entry name" value="Amidase signature (AS) domain"/>
    <property type="match status" value="1"/>
</dbReference>
<protein>
    <submittedName>
        <fullName evidence="2">Amidase signature enzyme</fullName>
    </submittedName>
</protein>
<feature type="non-terminal residue" evidence="2">
    <location>
        <position position="1"/>
    </location>
</feature>
<dbReference type="PANTHER" id="PTHR42678">
    <property type="entry name" value="AMIDASE"/>
    <property type="match status" value="1"/>
</dbReference>
<dbReference type="SUPFAM" id="SSF75304">
    <property type="entry name" value="Amidase signature (AS) enzymes"/>
    <property type="match status" value="1"/>
</dbReference>
<dbReference type="InterPro" id="IPR023631">
    <property type="entry name" value="Amidase_dom"/>
</dbReference>